<name>A0ABU7I0D9_9PSED</name>
<reference evidence="1 2" key="1">
    <citation type="submission" date="2024-01" db="EMBL/GenBank/DDBJ databases">
        <title>Unpublished Manusciprt.</title>
        <authorList>
            <person name="Duman M."/>
            <person name="Valdes E.G."/>
            <person name="Ajmi N."/>
            <person name="Altun S."/>
            <person name="Saticioglu I.B."/>
        </authorList>
    </citation>
    <scope>NUCLEOTIDE SEQUENCE [LARGE SCALE GENOMIC DNA]</scope>
    <source>
        <strain evidence="1 2">148P</strain>
    </source>
</reference>
<proteinExistence type="predicted"/>
<dbReference type="EMBL" id="JAZDQJ010000051">
    <property type="protein sequence ID" value="MEE1937096.1"/>
    <property type="molecule type" value="Genomic_DNA"/>
</dbReference>
<evidence type="ECO:0000313" key="1">
    <source>
        <dbReference type="EMBL" id="MEE1937096.1"/>
    </source>
</evidence>
<dbReference type="Proteomes" id="UP001335100">
    <property type="component" value="Unassembled WGS sequence"/>
</dbReference>
<evidence type="ECO:0000313" key="2">
    <source>
        <dbReference type="Proteomes" id="UP001335100"/>
    </source>
</evidence>
<comment type="caution">
    <text evidence="1">The sequence shown here is derived from an EMBL/GenBank/DDBJ whole genome shotgun (WGS) entry which is preliminary data.</text>
</comment>
<dbReference type="RefSeq" id="WP_330077757.1">
    <property type="nucleotide sequence ID" value="NZ_JAZDQJ010000051.1"/>
</dbReference>
<gene>
    <name evidence="1" type="ORF">V0R50_28055</name>
</gene>
<organism evidence="1 2">
    <name type="scientific">Pseudomonas ulcerans</name>
    <dbReference type="NCBI Taxonomy" id="3115852"/>
    <lineage>
        <taxon>Bacteria</taxon>
        <taxon>Pseudomonadati</taxon>
        <taxon>Pseudomonadota</taxon>
        <taxon>Gammaproteobacteria</taxon>
        <taxon>Pseudomonadales</taxon>
        <taxon>Pseudomonadaceae</taxon>
        <taxon>Pseudomonas</taxon>
    </lineage>
</organism>
<protein>
    <submittedName>
        <fullName evidence="1">Uncharacterized protein</fullName>
    </submittedName>
</protein>
<sequence length="246" mass="27242">MNDTLEFIASLELPAIGHPILRSPPGGAPVAGTSASAALVGESIVSFVAGLGQQAREDVLNSTLLMQLAASKRFDKGSQREEWFTFYTEGLGKLGWTLSRQEMERYTPHQQAFTMDDVVLDIMEHVVGGASFTSITRQTFDSLRKQPRLLDLFLSRSNKHNVGTFQVMPCTQNADGDVTMLLSCVQLIRNASNDHILFFTFQKNDVIIYRAAQTSVLNTQVYSQVREAVIEKLGHNANQFVTNLSL</sequence>
<accession>A0ABU7I0D9</accession>
<keyword evidence="2" id="KW-1185">Reference proteome</keyword>